<accession>A0A8H9L2R3</accession>
<dbReference type="EMBL" id="BMOI01000016">
    <property type="protein sequence ID" value="GGL10170.1"/>
    <property type="molecule type" value="Genomic_DNA"/>
</dbReference>
<name>A0A8H9L2R3_9MICO</name>
<feature type="transmembrane region" description="Helical" evidence="2">
    <location>
        <begin position="94"/>
        <end position="114"/>
    </location>
</feature>
<feature type="compositionally biased region" description="Basic and acidic residues" evidence="1">
    <location>
        <begin position="36"/>
        <end position="51"/>
    </location>
</feature>
<dbReference type="AlphaFoldDB" id="A0A8H9L2R3"/>
<dbReference type="SUPFAM" id="SSF103473">
    <property type="entry name" value="MFS general substrate transporter"/>
    <property type="match status" value="1"/>
</dbReference>
<dbReference type="Proteomes" id="UP000648535">
    <property type="component" value="Unassembled WGS sequence"/>
</dbReference>
<keyword evidence="2" id="KW-0472">Membrane</keyword>
<dbReference type="RefSeq" id="WP_175327533.1">
    <property type="nucleotide sequence ID" value="NZ_BMOI01000016.1"/>
</dbReference>
<evidence type="ECO:0000313" key="4">
    <source>
        <dbReference type="EMBL" id="MBM7802633.1"/>
    </source>
</evidence>
<evidence type="ECO:0000313" key="6">
    <source>
        <dbReference type="Proteomes" id="UP000746584"/>
    </source>
</evidence>
<evidence type="ECO:0000313" key="5">
    <source>
        <dbReference type="Proteomes" id="UP000648535"/>
    </source>
</evidence>
<sequence length="156" mass="16055">MGTDHRVRDRPRRGRPGPLVPEPHREGAGDDEEQVLGERCRVRWSDERYDGDGEPAAERVGLAGEDPPDLLGGVGVLGGGAEIAPERSATGTSVLFVVLVLGQAVGAAGLGGLVDGLGPATTFALAAVVTAACAALAVRRRRSEDRSELDLPVAGS</sequence>
<feature type="region of interest" description="Disordered" evidence="1">
    <location>
        <begin position="1"/>
        <end position="66"/>
    </location>
</feature>
<evidence type="ECO:0000256" key="1">
    <source>
        <dbReference type="SAM" id="MobiDB-lite"/>
    </source>
</evidence>
<dbReference type="InterPro" id="IPR036259">
    <property type="entry name" value="MFS_trans_sf"/>
</dbReference>
<keyword evidence="2" id="KW-1133">Transmembrane helix</keyword>
<reference evidence="3" key="2">
    <citation type="submission" date="2020-09" db="EMBL/GenBank/DDBJ databases">
        <authorList>
            <person name="Sun Q."/>
            <person name="Ohkuma M."/>
        </authorList>
    </citation>
    <scope>NUCLEOTIDE SEQUENCE</scope>
    <source>
        <strain evidence="3">JCM 1480</strain>
    </source>
</reference>
<evidence type="ECO:0000256" key="2">
    <source>
        <dbReference type="SAM" id="Phobius"/>
    </source>
</evidence>
<dbReference type="Gene3D" id="1.20.1250.20">
    <property type="entry name" value="MFS general substrate transporter like domains"/>
    <property type="match status" value="1"/>
</dbReference>
<reference evidence="3" key="1">
    <citation type="journal article" date="2014" name="Int. J. Syst. Evol. Microbiol.">
        <title>Complete genome sequence of Corynebacterium casei LMG S-19264T (=DSM 44701T), isolated from a smear-ripened cheese.</title>
        <authorList>
            <consortium name="US DOE Joint Genome Institute (JGI-PGF)"/>
            <person name="Walter F."/>
            <person name="Albersmeier A."/>
            <person name="Kalinowski J."/>
            <person name="Ruckert C."/>
        </authorList>
    </citation>
    <scope>NUCLEOTIDE SEQUENCE</scope>
    <source>
        <strain evidence="3">JCM 1480</strain>
    </source>
</reference>
<organism evidence="3 5">
    <name type="scientific">Curtobacterium luteum</name>
    <dbReference type="NCBI Taxonomy" id="33881"/>
    <lineage>
        <taxon>Bacteria</taxon>
        <taxon>Bacillati</taxon>
        <taxon>Actinomycetota</taxon>
        <taxon>Actinomycetes</taxon>
        <taxon>Micrococcales</taxon>
        <taxon>Microbacteriaceae</taxon>
        <taxon>Curtobacterium</taxon>
    </lineage>
</organism>
<keyword evidence="6" id="KW-1185">Reference proteome</keyword>
<proteinExistence type="predicted"/>
<reference evidence="4 6" key="3">
    <citation type="submission" date="2021-01" db="EMBL/GenBank/DDBJ databases">
        <title>Sequencing the genomes of 1000 actinobacteria strains.</title>
        <authorList>
            <person name="Klenk H.-P."/>
        </authorList>
    </citation>
    <scope>NUCLEOTIDE SEQUENCE [LARGE SCALE GENOMIC DNA]</scope>
    <source>
        <strain evidence="4 6">DSM 20542</strain>
    </source>
</reference>
<protein>
    <submittedName>
        <fullName evidence="3">Uncharacterized protein</fullName>
    </submittedName>
</protein>
<feature type="transmembrane region" description="Helical" evidence="2">
    <location>
        <begin position="120"/>
        <end position="138"/>
    </location>
</feature>
<evidence type="ECO:0000313" key="3">
    <source>
        <dbReference type="EMBL" id="GGL10170.1"/>
    </source>
</evidence>
<dbReference type="Proteomes" id="UP000746584">
    <property type="component" value="Unassembled WGS sequence"/>
</dbReference>
<dbReference type="EMBL" id="JAFBCG010000001">
    <property type="protein sequence ID" value="MBM7802633.1"/>
    <property type="molecule type" value="Genomic_DNA"/>
</dbReference>
<gene>
    <name evidence="3" type="ORF">GCM10009769_30350</name>
    <name evidence="4" type="ORF">JOE58_001884</name>
</gene>
<keyword evidence="2" id="KW-0812">Transmembrane</keyword>
<comment type="caution">
    <text evidence="3">The sequence shown here is derived from an EMBL/GenBank/DDBJ whole genome shotgun (WGS) entry which is preliminary data.</text>
</comment>